<keyword evidence="9" id="KW-0238">DNA-binding</keyword>
<organism evidence="17 18">
    <name type="scientific">Hermetia illucens</name>
    <name type="common">Black soldier fly</name>
    <dbReference type="NCBI Taxonomy" id="343691"/>
    <lineage>
        <taxon>Eukaryota</taxon>
        <taxon>Metazoa</taxon>
        <taxon>Ecdysozoa</taxon>
        <taxon>Arthropoda</taxon>
        <taxon>Hexapoda</taxon>
        <taxon>Insecta</taxon>
        <taxon>Pterygota</taxon>
        <taxon>Neoptera</taxon>
        <taxon>Endopterygota</taxon>
        <taxon>Diptera</taxon>
        <taxon>Brachycera</taxon>
        <taxon>Stratiomyomorpha</taxon>
        <taxon>Stratiomyidae</taxon>
        <taxon>Hermetiinae</taxon>
        <taxon>Hermetia</taxon>
    </lineage>
</organism>
<evidence type="ECO:0000256" key="2">
    <source>
        <dbReference type="ARBA" id="ARBA00004123"/>
    </source>
</evidence>
<dbReference type="AlphaFoldDB" id="A0A7R8UUK0"/>
<dbReference type="PANTHER" id="PTHR46297:SF1">
    <property type="entry name" value="ZINC FINGER CCCH-TYPE WITH G PATCH DOMAIN-CONTAINING PROTEIN"/>
    <property type="match status" value="1"/>
</dbReference>
<evidence type="ECO:0000256" key="12">
    <source>
        <dbReference type="PROSITE-ProRule" id="PRU00723"/>
    </source>
</evidence>
<evidence type="ECO:0000259" key="16">
    <source>
        <dbReference type="PROSITE" id="PS50174"/>
    </source>
</evidence>
<evidence type="ECO:0000256" key="14">
    <source>
        <dbReference type="SAM" id="MobiDB-lite"/>
    </source>
</evidence>
<dbReference type="GO" id="GO:0005634">
    <property type="term" value="C:nucleus"/>
    <property type="evidence" value="ECO:0007669"/>
    <property type="project" value="UniProtKB-SubCell"/>
</dbReference>
<dbReference type="Pfam" id="PF01585">
    <property type="entry name" value="G-patch"/>
    <property type="match status" value="1"/>
</dbReference>
<sequence>MEESIEQYKSQLKQVEEALRVAKDTQEIDSLQSLKSDLEELIDLTRQTISQDTDDSESNSNAALNFGNSSSNSFDDEMALFMNEIRTLESTADSALAPECDTDEKFATKLQAIKDELQAMVGKKCSAPHDHTWGARAYHNAIICGLDDSRDYDITDIKDFRLRILFTNPTHKEMIPCGYFLDGNCRFDVDRCRFSHGELVPFGELREYKEPEFDKLRRNCIVLAKMNDKMWHKGRVLCANFVDKSCRVRLENKKKDEDFNFEDLFPIFHDDDDSSSGSSDTDEDEGNGSDITDLRDAYLIEKTLLTPALDQALGEWEKHTRGIGSKLMQKMGYIVGSGLGSKGEGIIVPISAQILPPGRSLDHCMELREAANGDKDLFSVERKLETQRKKQEALNAKSYQRGKNNTDIFAFLNDNIFSPNTEPKTESKPSERNVYKNHSVKNLNVESLKIGEDIRRKEKEIQKLKEAMRRHTSGSDVFNKMNAQLSLKHQELNSLRKSETSVAHEQQLRKHKDKMTVF</sequence>
<feature type="zinc finger region" description="C3H1-type" evidence="12">
    <location>
        <begin position="172"/>
        <end position="199"/>
    </location>
</feature>
<feature type="region of interest" description="Disordered" evidence="14">
    <location>
        <begin position="497"/>
        <end position="518"/>
    </location>
</feature>
<proteinExistence type="predicted"/>
<dbReference type="Proteomes" id="UP000594454">
    <property type="component" value="Chromosome 4"/>
</dbReference>
<evidence type="ECO:0000256" key="1">
    <source>
        <dbReference type="ARBA" id="ARBA00004062"/>
    </source>
</evidence>
<dbReference type="InterPro" id="IPR000571">
    <property type="entry name" value="Znf_CCCH"/>
</dbReference>
<feature type="compositionally biased region" description="Acidic residues" evidence="14">
    <location>
        <begin position="270"/>
        <end position="287"/>
    </location>
</feature>
<dbReference type="PANTHER" id="PTHR46297">
    <property type="entry name" value="ZINC FINGER CCCH-TYPE WITH G PATCH DOMAIN-CONTAINING PROTEIN"/>
    <property type="match status" value="1"/>
</dbReference>
<feature type="compositionally biased region" description="Low complexity" evidence="14">
    <location>
        <begin position="58"/>
        <end position="68"/>
    </location>
</feature>
<feature type="domain" description="C3H1-type" evidence="15">
    <location>
        <begin position="172"/>
        <end position="199"/>
    </location>
</feature>
<feature type="coiled-coil region" evidence="13">
    <location>
        <begin position="5"/>
        <end position="48"/>
    </location>
</feature>
<dbReference type="GO" id="GO:0001227">
    <property type="term" value="F:DNA-binding transcription repressor activity, RNA polymerase II-specific"/>
    <property type="evidence" value="ECO:0007669"/>
    <property type="project" value="TreeGrafter"/>
</dbReference>
<keyword evidence="4" id="KW-0678">Repressor</keyword>
<evidence type="ECO:0000256" key="7">
    <source>
        <dbReference type="ARBA" id="ARBA00022833"/>
    </source>
</evidence>
<keyword evidence="5 12" id="KW-0479">Metal-binding</keyword>
<dbReference type="SMART" id="SM00443">
    <property type="entry name" value="G_patch"/>
    <property type="match status" value="1"/>
</dbReference>
<keyword evidence="11" id="KW-0539">Nucleus</keyword>
<dbReference type="Gene3D" id="2.30.30.1190">
    <property type="match status" value="1"/>
</dbReference>
<evidence type="ECO:0000256" key="13">
    <source>
        <dbReference type="SAM" id="Coils"/>
    </source>
</evidence>
<feature type="region of interest" description="Disordered" evidence="14">
    <location>
        <begin position="49"/>
        <end position="68"/>
    </location>
</feature>
<name>A0A7R8UUK0_HERIL</name>
<feature type="domain" description="G-patch" evidence="16">
    <location>
        <begin position="320"/>
        <end position="366"/>
    </location>
</feature>
<keyword evidence="8" id="KW-0805">Transcription regulation</keyword>
<dbReference type="FunCoup" id="A0A7R8UUK0">
    <property type="interactions" value="1191"/>
</dbReference>
<evidence type="ECO:0000313" key="18">
    <source>
        <dbReference type="Proteomes" id="UP000594454"/>
    </source>
</evidence>
<evidence type="ECO:0000256" key="3">
    <source>
        <dbReference type="ARBA" id="ARBA00022414"/>
    </source>
</evidence>
<dbReference type="GO" id="GO:0008270">
    <property type="term" value="F:zinc ion binding"/>
    <property type="evidence" value="ECO:0007669"/>
    <property type="project" value="UniProtKB-KW"/>
</dbReference>
<accession>A0A7R8UUK0</accession>
<dbReference type="OMA" id="QYTRGIG"/>
<dbReference type="OrthoDB" id="5842926at2759"/>
<evidence type="ECO:0000256" key="9">
    <source>
        <dbReference type="ARBA" id="ARBA00023125"/>
    </source>
</evidence>
<keyword evidence="7 12" id="KW-0862">Zinc</keyword>
<dbReference type="InParanoid" id="A0A7R8UUK0"/>
<evidence type="ECO:0000313" key="17">
    <source>
        <dbReference type="EMBL" id="CAD7087344.1"/>
    </source>
</evidence>
<keyword evidence="13" id="KW-0175">Coiled coil</keyword>
<keyword evidence="6 12" id="KW-0863">Zinc-finger</keyword>
<dbReference type="PROSITE" id="PS50103">
    <property type="entry name" value="ZF_C3H1"/>
    <property type="match status" value="1"/>
</dbReference>
<evidence type="ECO:0000256" key="11">
    <source>
        <dbReference type="ARBA" id="ARBA00023242"/>
    </source>
</evidence>
<protein>
    <recommendedName>
        <fullName evidence="3">Zinc finger CCCH-type with G patch domain-containing protein</fullName>
    </recommendedName>
</protein>
<gene>
    <name evidence="17" type="ORF">HERILL_LOCUS10060</name>
</gene>
<evidence type="ECO:0000256" key="8">
    <source>
        <dbReference type="ARBA" id="ARBA00023015"/>
    </source>
</evidence>
<dbReference type="CDD" id="cd20384">
    <property type="entry name" value="Tudor_ZGPAT"/>
    <property type="match status" value="1"/>
</dbReference>
<reference evidence="17 18" key="1">
    <citation type="submission" date="2020-11" db="EMBL/GenBank/DDBJ databases">
        <authorList>
            <person name="Wallbank WR R."/>
            <person name="Pardo Diaz C."/>
            <person name="Kozak K."/>
            <person name="Martin S."/>
            <person name="Jiggins C."/>
            <person name="Moest M."/>
            <person name="Warren A I."/>
            <person name="Generalovic N T."/>
            <person name="Byers J.R.P. K."/>
            <person name="Montejo-Kovacevich G."/>
            <person name="Yen C E."/>
        </authorList>
    </citation>
    <scope>NUCLEOTIDE SEQUENCE [LARGE SCALE GENOMIC DNA]</scope>
</reference>
<comment type="function">
    <text evidence="1">Transcription repressor.</text>
</comment>
<keyword evidence="18" id="KW-1185">Reference proteome</keyword>
<evidence type="ECO:0000256" key="4">
    <source>
        <dbReference type="ARBA" id="ARBA00022491"/>
    </source>
</evidence>
<evidence type="ECO:0000256" key="5">
    <source>
        <dbReference type="ARBA" id="ARBA00022723"/>
    </source>
</evidence>
<keyword evidence="10" id="KW-0804">Transcription</keyword>
<evidence type="ECO:0000256" key="10">
    <source>
        <dbReference type="ARBA" id="ARBA00023163"/>
    </source>
</evidence>
<evidence type="ECO:0000256" key="6">
    <source>
        <dbReference type="ARBA" id="ARBA00022771"/>
    </source>
</evidence>
<feature type="region of interest" description="Disordered" evidence="14">
    <location>
        <begin position="270"/>
        <end position="291"/>
    </location>
</feature>
<comment type="subcellular location">
    <subcellularLocation>
        <location evidence="2">Nucleus</location>
    </subcellularLocation>
</comment>
<dbReference type="GO" id="GO:0000978">
    <property type="term" value="F:RNA polymerase II cis-regulatory region sequence-specific DNA binding"/>
    <property type="evidence" value="ECO:0007669"/>
    <property type="project" value="TreeGrafter"/>
</dbReference>
<dbReference type="InterPro" id="IPR000467">
    <property type="entry name" value="G_patch_dom"/>
</dbReference>
<evidence type="ECO:0000259" key="15">
    <source>
        <dbReference type="PROSITE" id="PS50103"/>
    </source>
</evidence>
<dbReference type="PROSITE" id="PS50174">
    <property type="entry name" value="G_PATCH"/>
    <property type="match status" value="1"/>
</dbReference>
<dbReference type="EMBL" id="LR899012">
    <property type="protein sequence ID" value="CAD7087344.1"/>
    <property type="molecule type" value="Genomic_DNA"/>
</dbReference>
<feature type="compositionally biased region" description="Basic residues" evidence="14">
    <location>
        <begin position="509"/>
        <end position="518"/>
    </location>
</feature>